<dbReference type="PROSITE" id="PS00611">
    <property type="entry name" value="HISOL_DEHYDROGENASE"/>
    <property type="match status" value="1"/>
</dbReference>
<dbReference type="Gene3D" id="1.20.5.1300">
    <property type="match status" value="1"/>
</dbReference>
<organism evidence="9 10">
    <name type="scientific">Acuticoccus mangrovi</name>
    <dbReference type="NCBI Taxonomy" id="2796142"/>
    <lineage>
        <taxon>Bacteria</taxon>
        <taxon>Pseudomonadati</taxon>
        <taxon>Pseudomonadota</taxon>
        <taxon>Alphaproteobacteria</taxon>
        <taxon>Hyphomicrobiales</taxon>
        <taxon>Amorphaceae</taxon>
        <taxon>Acuticoccus</taxon>
    </lineage>
</organism>
<keyword evidence="4" id="KW-0862">Zinc</keyword>
<comment type="similarity">
    <text evidence="2 6 8">Belongs to the histidinol dehydrogenase family.</text>
</comment>
<gene>
    <name evidence="9" type="primary">hisD</name>
    <name evidence="9" type="ORF">JCR33_14715</name>
</gene>
<comment type="cofactor">
    <cofactor evidence="1">
        <name>Zn(2+)</name>
        <dbReference type="ChEBI" id="CHEBI:29105"/>
    </cofactor>
</comment>
<dbReference type="CDD" id="cd06572">
    <property type="entry name" value="Histidinol_dh"/>
    <property type="match status" value="1"/>
</dbReference>
<name>A0A934IL31_9HYPH</name>
<dbReference type="EC" id="1.1.1.23" evidence="9"/>
<dbReference type="InterPro" id="IPR022695">
    <property type="entry name" value="Histidinol_DH_monofunct"/>
</dbReference>
<dbReference type="RefSeq" id="WP_198882847.1">
    <property type="nucleotide sequence ID" value="NZ_JAEKJA010000011.1"/>
</dbReference>
<keyword evidence="3" id="KW-0479">Metal-binding</keyword>
<dbReference type="InterPro" id="IPR012131">
    <property type="entry name" value="Hstdl_DH"/>
</dbReference>
<proteinExistence type="inferred from homology"/>
<evidence type="ECO:0000256" key="3">
    <source>
        <dbReference type="ARBA" id="ARBA00022723"/>
    </source>
</evidence>
<dbReference type="AlphaFoldDB" id="A0A934IL31"/>
<sequence>MPTVSVHTLADLSAEARAGLLRRAESDLGPIMETVRPIIAAVAEEGDAALARFARELDRSPVTADAIAATPADFDAAFAELAPEMIATLETCIDNVRRFHEAQMPQEMWMKEMSPGVFAGERVTPIPSVACYVPRGKGSFPSVVMMTTVPAVVAGVPQPVIVTPPGPDGKVDAATLVAARLAGVEEVYKAGGAQAIAAVAYGTETVPRCVKVVGPGSPFVAAAKRLLADRIDPGLPAGPSEAIIFADETANGRVAALDLLIEAEHGPDSAAFLVTNSPRVAEEAVAALPHYWARMGAERVAFSESVLCGPRGGIIVAETIEDAIAFTNDYAPEHLQVHAASPHDYLGRLVNAGEILLGAHTPVVIGNFALGPNAVLPTNQAALTRSPLGVHDFLKFTSIGYVTKTGYDRLAPLARTFAEYEGFDAHANAVSELRTAAFGQD</sequence>
<evidence type="ECO:0000256" key="1">
    <source>
        <dbReference type="ARBA" id="ARBA00001947"/>
    </source>
</evidence>
<dbReference type="GO" id="GO:0046872">
    <property type="term" value="F:metal ion binding"/>
    <property type="evidence" value="ECO:0007669"/>
    <property type="project" value="UniProtKB-KW"/>
</dbReference>
<dbReference type="Pfam" id="PF00815">
    <property type="entry name" value="Histidinol_dh"/>
    <property type="match status" value="1"/>
</dbReference>
<dbReference type="GO" id="GO:0000105">
    <property type="term" value="P:L-histidine biosynthetic process"/>
    <property type="evidence" value="ECO:0007669"/>
    <property type="project" value="InterPro"/>
</dbReference>
<evidence type="ECO:0000313" key="10">
    <source>
        <dbReference type="Proteomes" id="UP000609531"/>
    </source>
</evidence>
<dbReference type="PANTHER" id="PTHR21256:SF2">
    <property type="entry name" value="HISTIDINE BIOSYNTHESIS TRIFUNCTIONAL PROTEIN"/>
    <property type="match status" value="1"/>
</dbReference>
<evidence type="ECO:0000256" key="4">
    <source>
        <dbReference type="ARBA" id="ARBA00022833"/>
    </source>
</evidence>
<dbReference type="PRINTS" id="PR00083">
    <property type="entry name" value="HOLDHDRGNASE"/>
</dbReference>
<feature type="active site" description="Proton acceptor" evidence="7">
    <location>
        <position position="333"/>
    </location>
</feature>
<feature type="active site" description="Proton acceptor" evidence="7">
    <location>
        <position position="334"/>
    </location>
</feature>
<dbReference type="FunFam" id="3.40.50.1980:FF:000001">
    <property type="entry name" value="Histidinol dehydrogenase"/>
    <property type="match status" value="1"/>
</dbReference>
<evidence type="ECO:0000256" key="7">
    <source>
        <dbReference type="PIRSR" id="PIRSR000099-1"/>
    </source>
</evidence>
<dbReference type="Proteomes" id="UP000609531">
    <property type="component" value="Unassembled WGS sequence"/>
</dbReference>
<evidence type="ECO:0000256" key="8">
    <source>
        <dbReference type="RuleBase" id="RU004175"/>
    </source>
</evidence>
<dbReference type="SUPFAM" id="SSF53720">
    <property type="entry name" value="ALDH-like"/>
    <property type="match status" value="1"/>
</dbReference>
<dbReference type="NCBIfam" id="TIGR00069">
    <property type="entry name" value="hisD"/>
    <property type="match status" value="1"/>
</dbReference>
<dbReference type="InterPro" id="IPR001692">
    <property type="entry name" value="Histidinol_DH_CS"/>
</dbReference>
<dbReference type="GO" id="GO:0005829">
    <property type="term" value="C:cytosol"/>
    <property type="evidence" value="ECO:0007669"/>
    <property type="project" value="TreeGrafter"/>
</dbReference>
<reference evidence="9" key="1">
    <citation type="submission" date="2020-12" db="EMBL/GenBank/DDBJ databases">
        <title>Bacterial taxonomy.</title>
        <authorList>
            <person name="Pan X."/>
        </authorList>
    </citation>
    <scope>NUCLEOTIDE SEQUENCE</scope>
    <source>
        <strain evidence="9">B2012</strain>
    </source>
</reference>
<evidence type="ECO:0000256" key="6">
    <source>
        <dbReference type="PIRNR" id="PIRNR000099"/>
    </source>
</evidence>
<evidence type="ECO:0000256" key="5">
    <source>
        <dbReference type="ARBA" id="ARBA00023002"/>
    </source>
</evidence>
<dbReference type="EMBL" id="JAEKJA010000011">
    <property type="protein sequence ID" value="MBJ3776956.1"/>
    <property type="molecule type" value="Genomic_DNA"/>
</dbReference>
<dbReference type="Gene3D" id="3.40.50.1980">
    <property type="entry name" value="Nitrogenase molybdenum iron protein domain"/>
    <property type="match status" value="2"/>
</dbReference>
<dbReference type="PIRSF" id="PIRSF000099">
    <property type="entry name" value="Histidinol_dh"/>
    <property type="match status" value="1"/>
</dbReference>
<keyword evidence="10" id="KW-1185">Reference proteome</keyword>
<comment type="caution">
    <text evidence="9">The sequence shown here is derived from an EMBL/GenBank/DDBJ whole genome shotgun (WGS) entry which is preliminary data.</text>
</comment>
<dbReference type="GO" id="GO:0051287">
    <property type="term" value="F:NAD binding"/>
    <property type="evidence" value="ECO:0007669"/>
    <property type="project" value="InterPro"/>
</dbReference>
<accession>A0A934IL31</accession>
<evidence type="ECO:0000256" key="2">
    <source>
        <dbReference type="ARBA" id="ARBA00010178"/>
    </source>
</evidence>
<evidence type="ECO:0000313" key="9">
    <source>
        <dbReference type="EMBL" id="MBJ3776956.1"/>
    </source>
</evidence>
<protein>
    <submittedName>
        <fullName evidence="9">Histidinol dehydrogenase</fullName>
        <ecNumber evidence="9">1.1.1.23</ecNumber>
    </submittedName>
</protein>
<keyword evidence="5 6" id="KW-0560">Oxidoreductase</keyword>
<dbReference type="InterPro" id="IPR016161">
    <property type="entry name" value="Ald_DH/histidinol_DH"/>
</dbReference>
<dbReference type="GO" id="GO:0004399">
    <property type="term" value="F:histidinol dehydrogenase activity"/>
    <property type="evidence" value="ECO:0007669"/>
    <property type="project" value="UniProtKB-EC"/>
</dbReference>
<dbReference type="PANTHER" id="PTHR21256">
    <property type="entry name" value="HISTIDINOL DEHYDROGENASE HDH"/>
    <property type="match status" value="1"/>
</dbReference>